<proteinExistence type="predicted"/>
<feature type="compositionally biased region" description="Low complexity" evidence="1">
    <location>
        <begin position="31"/>
        <end position="44"/>
    </location>
</feature>
<evidence type="ECO:0000313" key="3">
    <source>
        <dbReference type="EMBL" id="OJT06813.1"/>
    </source>
</evidence>
<evidence type="ECO:0000256" key="1">
    <source>
        <dbReference type="SAM" id="MobiDB-lite"/>
    </source>
</evidence>
<accession>A0A1M2VH09</accession>
<comment type="caution">
    <text evidence="3">The sequence shown here is derived from an EMBL/GenBank/DDBJ whole genome shotgun (WGS) entry which is preliminary data.</text>
</comment>
<dbReference type="OMA" id="WQVERPR"/>
<dbReference type="Proteomes" id="UP000184267">
    <property type="component" value="Unassembled WGS sequence"/>
</dbReference>
<feature type="region of interest" description="Disordered" evidence="1">
    <location>
        <begin position="16"/>
        <end position="60"/>
    </location>
</feature>
<dbReference type="AlphaFoldDB" id="A0A1M2VH09"/>
<keyword evidence="2" id="KW-0472">Membrane</keyword>
<organism evidence="3 4">
    <name type="scientific">Trametes pubescens</name>
    <name type="common">White-rot fungus</name>
    <dbReference type="NCBI Taxonomy" id="154538"/>
    <lineage>
        <taxon>Eukaryota</taxon>
        <taxon>Fungi</taxon>
        <taxon>Dikarya</taxon>
        <taxon>Basidiomycota</taxon>
        <taxon>Agaricomycotina</taxon>
        <taxon>Agaricomycetes</taxon>
        <taxon>Polyporales</taxon>
        <taxon>Polyporaceae</taxon>
        <taxon>Trametes</taxon>
    </lineage>
</organism>
<keyword evidence="2" id="KW-0812">Transmembrane</keyword>
<reference evidence="3 4" key="1">
    <citation type="submission" date="2016-10" db="EMBL/GenBank/DDBJ databases">
        <title>Genome sequence of the basidiomycete white-rot fungus Trametes pubescens.</title>
        <authorList>
            <person name="Makela M.R."/>
            <person name="Granchi Z."/>
            <person name="Peng M."/>
            <person name="De Vries R.P."/>
            <person name="Grigoriev I."/>
            <person name="Riley R."/>
            <person name="Hilden K."/>
        </authorList>
    </citation>
    <scope>NUCLEOTIDE SEQUENCE [LARGE SCALE GENOMIC DNA]</scope>
    <source>
        <strain evidence="3 4">FBCC735</strain>
    </source>
</reference>
<dbReference type="OrthoDB" id="2791511at2759"/>
<protein>
    <submittedName>
        <fullName evidence="3">Uncharacterized protein</fullName>
    </submittedName>
</protein>
<evidence type="ECO:0000313" key="4">
    <source>
        <dbReference type="Proteomes" id="UP000184267"/>
    </source>
</evidence>
<evidence type="ECO:0000256" key="2">
    <source>
        <dbReference type="SAM" id="Phobius"/>
    </source>
</evidence>
<name>A0A1M2VH09_TRAPU</name>
<dbReference type="EMBL" id="MNAD01001255">
    <property type="protein sequence ID" value="OJT06813.1"/>
    <property type="molecule type" value="Genomic_DNA"/>
</dbReference>
<sequence length="222" mass="23656">MAVESDGAKRWRWERDGNACASWTPTTIPVPALSSTPAASSTTPRQPDDDDAGKPGTPCQRPSSVIMSEFLSLSVLQLLSVFSFLTSVLAVVCVGSGSLHKLRLESGVDSAPASEMSLAAGKHQPWSWGGLPVSFSINSLIGADEVEEHTDGYVGGSELARMDWQVERPRIGASTRLYACTTVLIAFCPLPPTVAQTFDSRGPMSMAKLIMSRHVSTLFAVS</sequence>
<keyword evidence="4" id="KW-1185">Reference proteome</keyword>
<gene>
    <name evidence="3" type="ORF">TRAPUB_2330</name>
</gene>
<keyword evidence="2" id="KW-1133">Transmembrane helix</keyword>
<feature type="transmembrane region" description="Helical" evidence="2">
    <location>
        <begin position="70"/>
        <end position="94"/>
    </location>
</feature>